<keyword evidence="1" id="KW-0687">Ribonucleoprotein</keyword>
<evidence type="ECO:0000313" key="1">
    <source>
        <dbReference type="EMBL" id="CUV64923.1"/>
    </source>
</evidence>
<name>A0A0S4XKT1_9BACT</name>
<accession>A0A0S4XKT1</accession>
<gene>
    <name evidence="1" type="primary">rplX</name>
    <name evidence="1" type="ORF">BN3087_10004</name>
</gene>
<keyword evidence="1" id="KW-0689">Ribosomal protein</keyword>
<organism evidence="1">
    <name type="scientific">Sulfurovum sp. enrichment culture clone C5</name>
    <dbReference type="NCBI Taxonomy" id="497650"/>
    <lineage>
        <taxon>Bacteria</taxon>
        <taxon>Pseudomonadati</taxon>
        <taxon>Campylobacterota</taxon>
        <taxon>Epsilonproteobacteria</taxon>
        <taxon>Campylobacterales</taxon>
        <taxon>Sulfurovaceae</taxon>
        <taxon>Sulfurovum</taxon>
        <taxon>environmental samples</taxon>
    </lineage>
</organism>
<protein>
    <submittedName>
        <fullName evidence="1">Putative 50S ribosomal protein L24</fullName>
    </submittedName>
</protein>
<reference evidence="1" key="1">
    <citation type="submission" date="2015-11" db="EMBL/GenBank/DDBJ databases">
        <authorList>
            <person name="Zhang Y."/>
            <person name="Guo Z."/>
        </authorList>
    </citation>
    <scope>NUCLEOTIDE SEQUENCE</scope>
    <source>
        <strain evidence="1">BN30871</strain>
    </source>
</reference>
<dbReference type="EMBL" id="FAXN01000001">
    <property type="protein sequence ID" value="CUV64923.1"/>
    <property type="molecule type" value="Genomic_DNA"/>
</dbReference>
<sequence>MLQLIANDKVIETFGDGENNKTLIFQACSGDKVIIQDINEKHTQINIETKK</sequence>
<proteinExistence type="predicted"/>
<dbReference type="GO" id="GO:0005840">
    <property type="term" value="C:ribosome"/>
    <property type="evidence" value="ECO:0007669"/>
    <property type="project" value="UniProtKB-KW"/>
</dbReference>
<dbReference type="AlphaFoldDB" id="A0A0S4XKT1"/>